<dbReference type="RefSeq" id="WP_159036057.1">
    <property type="nucleotide sequence ID" value="NZ_CP027777.1"/>
</dbReference>
<dbReference type="Proteomes" id="UP000240615">
    <property type="component" value="Chromosome"/>
</dbReference>
<organism evidence="1 2">
    <name type="scientific">Clostridium botulinum</name>
    <dbReference type="NCBI Taxonomy" id="1491"/>
    <lineage>
        <taxon>Bacteria</taxon>
        <taxon>Bacillati</taxon>
        <taxon>Bacillota</taxon>
        <taxon>Clostridia</taxon>
        <taxon>Eubacteriales</taxon>
        <taxon>Clostridiaceae</taxon>
        <taxon>Clostridium</taxon>
    </lineage>
</organism>
<sequence length="109" mass="12799">MNNKELVKYLINNIIEREYYNLLDNFSNVLNKDAELKKEYEKYTDITENIFKRLYEILPEEDHEMLDKLESASNVITGLETKAMFKEGLVLGINELNYLNEIGLEVAFA</sequence>
<evidence type="ECO:0000313" key="1">
    <source>
        <dbReference type="EMBL" id="AVQ40498.1"/>
    </source>
</evidence>
<evidence type="ECO:0000313" key="2">
    <source>
        <dbReference type="Proteomes" id="UP000240615"/>
    </source>
</evidence>
<reference evidence="1 2" key="1">
    <citation type="submission" date="2018-01" db="EMBL/GenBank/DDBJ databases">
        <title>Genetic Diversity of Clostridium botulinum in seafood.</title>
        <authorList>
            <person name="Athira V."/>
            <person name="Arun Jyothi P.V."/>
            <person name="Lalitha K.V."/>
            <person name="Joseph T.C."/>
        </authorList>
    </citation>
    <scope>NUCLEOTIDE SEQUENCE [LARGE SCALE GENOMIC DNA]</scope>
    <source>
        <strain evidence="1 2">Mfbjulcb8</strain>
    </source>
</reference>
<gene>
    <name evidence="1" type="ORF">C7M56_18160</name>
</gene>
<accession>A0ABC8CXQ9</accession>
<name>A0ABC8CXQ9_CLOBO</name>
<dbReference type="EMBL" id="CP027777">
    <property type="protein sequence ID" value="AVQ40498.1"/>
    <property type="molecule type" value="Genomic_DNA"/>
</dbReference>
<proteinExistence type="predicted"/>
<protein>
    <submittedName>
        <fullName evidence="1">Uncharacterized protein</fullName>
    </submittedName>
</protein>
<dbReference type="AlphaFoldDB" id="A0ABC8CXQ9"/>